<reference evidence="9 10" key="1">
    <citation type="submission" date="2024-08" db="EMBL/GenBank/DDBJ databases">
        <title>Whole-genome sequencing of halo(alkali)philic microorganisms from hypersaline lakes.</title>
        <authorList>
            <person name="Sorokin D.Y."/>
            <person name="Merkel A.Y."/>
            <person name="Messina E."/>
            <person name="Yakimov M."/>
        </authorList>
    </citation>
    <scope>NUCLEOTIDE SEQUENCE [LARGE SCALE GENOMIC DNA]</scope>
    <source>
        <strain evidence="9 10">AB-hyl4</strain>
    </source>
</reference>
<comment type="caution">
    <text evidence="9">The sequence shown here is derived from an EMBL/GenBank/DDBJ whole genome shotgun (WGS) entry which is preliminary data.</text>
</comment>
<dbReference type="PANTHER" id="PTHR30012">
    <property type="entry name" value="GENERAL SECRETION PATHWAY PROTEIN"/>
    <property type="match status" value="1"/>
</dbReference>
<gene>
    <name evidence="9" type="ORF">ACERK3_19070</name>
</gene>
<proteinExistence type="inferred from homology"/>
<feature type="domain" description="Type II secretion system protein GspF" evidence="8">
    <location>
        <begin position="282"/>
        <end position="403"/>
    </location>
</feature>
<keyword evidence="5 7" id="KW-1133">Transmembrane helix</keyword>
<evidence type="ECO:0000259" key="8">
    <source>
        <dbReference type="Pfam" id="PF00482"/>
    </source>
</evidence>
<evidence type="ECO:0000256" key="4">
    <source>
        <dbReference type="ARBA" id="ARBA00022692"/>
    </source>
</evidence>
<keyword evidence="4 7" id="KW-0812">Transmembrane</keyword>
<evidence type="ECO:0000256" key="3">
    <source>
        <dbReference type="ARBA" id="ARBA00022475"/>
    </source>
</evidence>
<evidence type="ECO:0000256" key="6">
    <source>
        <dbReference type="ARBA" id="ARBA00023136"/>
    </source>
</evidence>
<dbReference type="PANTHER" id="PTHR30012:SF0">
    <property type="entry name" value="TYPE II SECRETION SYSTEM PROTEIN F-RELATED"/>
    <property type="match status" value="1"/>
</dbReference>
<keyword evidence="3" id="KW-1003">Cell membrane</keyword>
<comment type="similarity">
    <text evidence="2">Belongs to the GSP F family.</text>
</comment>
<keyword evidence="10" id="KW-1185">Reference proteome</keyword>
<dbReference type="Gene3D" id="1.20.81.30">
    <property type="entry name" value="Type II secretion system (T2SS), domain F"/>
    <property type="match status" value="2"/>
</dbReference>
<dbReference type="InterPro" id="IPR018076">
    <property type="entry name" value="T2SS_GspF_dom"/>
</dbReference>
<dbReference type="InterPro" id="IPR003004">
    <property type="entry name" value="GspF/PilC"/>
</dbReference>
<comment type="subcellular location">
    <subcellularLocation>
        <location evidence="1">Cell membrane</location>
        <topology evidence="1">Multi-pass membrane protein</topology>
    </subcellularLocation>
</comment>
<evidence type="ECO:0000256" key="1">
    <source>
        <dbReference type="ARBA" id="ARBA00004651"/>
    </source>
</evidence>
<organism evidence="9 10">
    <name type="scientific">Natronomicrosphaera hydrolytica</name>
    <dbReference type="NCBI Taxonomy" id="3242702"/>
    <lineage>
        <taxon>Bacteria</taxon>
        <taxon>Pseudomonadati</taxon>
        <taxon>Planctomycetota</taxon>
        <taxon>Phycisphaerae</taxon>
        <taxon>Phycisphaerales</taxon>
        <taxon>Phycisphaeraceae</taxon>
        <taxon>Natronomicrosphaera</taxon>
    </lineage>
</organism>
<feature type="transmembrane region" description="Helical" evidence="7">
    <location>
        <begin position="221"/>
        <end position="247"/>
    </location>
</feature>
<evidence type="ECO:0000256" key="5">
    <source>
        <dbReference type="ARBA" id="ARBA00022989"/>
    </source>
</evidence>
<keyword evidence="6 7" id="KW-0472">Membrane</keyword>
<dbReference type="Pfam" id="PF00482">
    <property type="entry name" value="T2SSF"/>
    <property type="match status" value="2"/>
</dbReference>
<protein>
    <submittedName>
        <fullName evidence="9">Type II secretion system F family protein</fullName>
    </submittedName>
</protein>
<feature type="transmembrane region" description="Helical" evidence="7">
    <location>
        <begin position="179"/>
        <end position="201"/>
    </location>
</feature>
<feature type="transmembrane region" description="Helical" evidence="7">
    <location>
        <begin position="383"/>
        <end position="405"/>
    </location>
</feature>
<dbReference type="Proteomes" id="UP001575105">
    <property type="component" value="Unassembled WGS sequence"/>
</dbReference>
<evidence type="ECO:0000313" key="10">
    <source>
        <dbReference type="Proteomes" id="UP001575105"/>
    </source>
</evidence>
<evidence type="ECO:0000313" key="9">
    <source>
        <dbReference type="EMBL" id="MFA9480378.1"/>
    </source>
</evidence>
<evidence type="ECO:0000256" key="7">
    <source>
        <dbReference type="SAM" id="Phobius"/>
    </source>
</evidence>
<feature type="domain" description="Type II secretion system protein GspF" evidence="8">
    <location>
        <begin position="81"/>
        <end position="202"/>
    </location>
</feature>
<dbReference type="EMBL" id="JBGUBD010000020">
    <property type="protein sequence ID" value="MFA9480378.1"/>
    <property type="molecule type" value="Genomic_DNA"/>
</dbReference>
<sequence>MTQAHDPHDASDVTLQRRTFRYEAQSPDGHALAGTIEADTADEARHSLSDMGVRLVEFEMQDETAARSRPLHGGHFAAFNQQLAQLTAAGLPVERGLRLIARDMNNPRLAQTVNDVATELEQGASLPEAFDRHRQKFPRLYGRLVDAGVRAIQLPAVLFNLGQHLELIQRLHATLWRAAAYPIVVLAGIVAVMVFLGVVIVPGFRDVFRDFDMQLPVQTEFVFAVSEWMPAIAVLVVVLLVGGVMGWKLLTWNGRAQAVSDQFFMPWPLLGPVLRANLVARWCDAVRLGVQAGMDLPAALELAGEAVNSPLVRRDVRALRETLEAGQPLDEHPRLAVIPATVPAAIHLASQRHDLAEMMENLARMYQQQAELRLTTLQITLTPLLLVVLALIIGTVVSAMFLPLIQLMQSVM</sequence>
<dbReference type="RefSeq" id="WP_425347299.1">
    <property type="nucleotide sequence ID" value="NZ_JBGUBD010000020.1"/>
</dbReference>
<name>A0ABV4UB74_9BACT</name>
<evidence type="ECO:0000256" key="2">
    <source>
        <dbReference type="ARBA" id="ARBA00005745"/>
    </source>
</evidence>
<accession>A0ABV4UB74</accession>
<dbReference type="PRINTS" id="PR00812">
    <property type="entry name" value="BCTERIALGSPF"/>
</dbReference>
<dbReference type="InterPro" id="IPR042094">
    <property type="entry name" value="T2SS_GspF_sf"/>
</dbReference>